<reference evidence="3" key="1">
    <citation type="submission" date="2017-07" db="EMBL/GenBank/DDBJ databases">
        <title>Taro Niue Genome Assembly and Annotation.</title>
        <authorList>
            <person name="Atibalentja N."/>
            <person name="Keating K."/>
            <person name="Fields C.J."/>
        </authorList>
    </citation>
    <scope>NUCLEOTIDE SEQUENCE</scope>
    <source>
        <strain evidence="3">Niue_2</strain>
        <tissue evidence="3">Leaf</tissue>
    </source>
</reference>
<name>A0A843TQI5_COLES</name>
<dbReference type="CDD" id="cd09218">
    <property type="entry name" value="TLP-PA"/>
    <property type="match status" value="1"/>
</dbReference>
<dbReference type="Pfam" id="PF00314">
    <property type="entry name" value="Thaumatin"/>
    <property type="match status" value="1"/>
</dbReference>
<evidence type="ECO:0000313" key="4">
    <source>
        <dbReference type="Proteomes" id="UP000652761"/>
    </source>
</evidence>
<dbReference type="InterPro" id="IPR037176">
    <property type="entry name" value="Osmotin/thaumatin-like_sf"/>
</dbReference>
<proteinExistence type="predicted"/>
<gene>
    <name evidence="3" type="ORF">Taro_007119</name>
</gene>
<dbReference type="AlphaFoldDB" id="A0A843TQI5"/>
<evidence type="ECO:0000256" key="2">
    <source>
        <dbReference type="SAM" id="SignalP"/>
    </source>
</evidence>
<dbReference type="Gene3D" id="2.60.110.10">
    <property type="entry name" value="Thaumatin"/>
    <property type="match status" value="1"/>
</dbReference>
<evidence type="ECO:0000256" key="1">
    <source>
        <dbReference type="SAM" id="MobiDB-lite"/>
    </source>
</evidence>
<sequence length="342" mass="36781">MASSSSLLLAHALVLLLAMAGAAYPPMTMTIVNNCPFPIWPAILPNTGHDVLEGGGFELPSLSHRSFPAPTDHWSGRIWARTGCYHAHNGRFTCATGDCGGRLQCAGLGGAVPATLAQLSLHHAGHLDKTSYSVSLVDGFNLPMTVTPHEGKGVCPVVGCRADLLPSCPSPLQVRAPAGHVVGCKSGCVAFRTDELCCRNKYSSPGTCRASSYSEYFKHACPSSYTFPHDTPSLTHDCAAPKELKPLLSVCVHLGARWNQETGDNGWPDGATTSRAATKEMGDEGPKWQEKAKDGERERERERERDLKLERAVRVTWEGPPPYVGKAFFCFGVGRDGACDYV</sequence>
<dbReference type="OrthoDB" id="430315at2759"/>
<feature type="signal peptide" evidence="2">
    <location>
        <begin position="1"/>
        <end position="23"/>
    </location>
</feature>
<dbReference type="SUPFAM" id="SSF49870">
    <property type="entry name" value="Osmotin, thaumatin-like protein"/>
    <property type="match status" value="1"/>
</dbReference>
<dbReference type="PANTHER" id="PTHR31048">
    <property type="entry name" value="OS03G0233200 PROTEIN"/>
    <property type="match status" value="1"/>
</dbReference>
<dbReference type="PRINTS" id="PR00347">
    <property type="entry name" value="THAUMATIN"/>
</dbReference>
<dbReference type="PROSITE" id="PS51367">
    <property type="entry name" value="THAUMATIN_2"/>
    <property type="match status" value="1"/>
</dbReference>
<dbReference type="InterPro" id="IPR017949">
    <property type="entry name" value="Thaumatin_CS"/>
</dbReference>
<evidence type="ECO:0000313" key="3">
    <source>
        <dbReference type="EMBL" id="MQL74752.1"/>
    </source>
</evidence>
<organism evidence="3 4">
    <name type="scientific">Colocasia esculenta</name>
    <name type="common">Wild taro</name>
    <name type="synonym">Arum esculentum</name>
    <dbReference type="NCBI Taxonomy" id="4460"/>
    <lineage>
        <taxon>Eukaryota</taxon>
        <taxon>Viridiplantae</taxon>
        <taxon>Streptophyta</taxon>
        <taxon>Embryophyta</taxon>
        <taxon>Tracheophyta</taxon>
        <taxon>Spermatophyta</taxon>
        <taxon>Magnoliopsida</taxon>
        <taxon>Liliopsida</taxon>
        <taxon>Araceae</taxon>
        <taxon>Aroideae</taxon>
        <taxon>Colocasieae</taxon>
        <taxon>Colocasia</taxon>
    </lineage>
</organism>
<dbReference type="SMART" id="SM00205">
    <property type="entry name" value="THN"/>
    <property type="match status" value="1"/>
</dbReference>
<dbReference type="InterPro" id="IPR001938">
    <property type="entry name" value="Thaumatin"/>
</dbReference>
<dbReference type="FunFam" id="2.60.110.10:FF:000004">
    <property type="entry name" value="THAUMATIN-LIKE PROTEIN 1"/>
    <property type="match status" value="1"/>
</dbReference>
<protein>
    <recommendedName>
        <fullName evidence="5">Osmotin-like protein</fullName>
    </recommendedName>
</protein>
<feature type="chain" id="PRO_5032358126" description="Osmotin-like protein" evidence="2">
    <location>
        <begin position="24"/>
        <end position="342"/>
    </location>
</feature>
<feature type="region of interest" description="Disordered" evidence="1">
    <location>
        <begin position="262"/>
        <end position="307"/>
    </location>
</feature>
<dbReference type="Proteomes" id="UP000652761">
    <property type="component" value="Unassembled WGS sequence"/>
</dbReference>
<accession>A0A843TQI5</accession>
<evidence type="ECO:0008006" key="5">
    <source>
        <dbReference type="Google" id="ProtNLM"/>
    </source>
</evidence>
<keyword evidence="2" id="KW-0732">Signal</keyword>
<keyword evidence="4" id="KW-1185">Reference proteome</keyword>
<dbReference type="EMBL" id="NMUH01000221">
    <property type="protein sequence ID" value="MQL74752.1"/>
    <property type="molecule type" value="Genomic_DNA"/>
</dbReference>
<comment type="caution">
    <text evidence="3">The sequence shown here is derived from an EMBL/GenBank/DDBJ whole genome shotgun (WGS) entry which is preliminary data.</text>
</comment>
<dbReference type="PROSITE" id="PS00316">
    <property type="entry name" value="THAUMATIN_1"/>
    <property type="match status" value="1"/>
</dbReference>
<feature type="compositionally biased region" description="Basic and acidic residues" evidence="1">
    <location>
        <begin position="277"/>
        <end position="307"/>
    </location>
</feature>